<evidence type="ECO:0000256" key="2">
    <source>
        <dbReference type="ARBA" id="ARBA00022729"/>
    </source>
</evidence>
<feature type="non-terminal residue" evidence="4">
    <location>
        <position position="1"/>
    </location>
</feature>
<dbReference type="SMART" id="SM00364">
    <property type="entry name" value="LRR_BAC"/>
    <property type="match status" value="4"/>
</dbReference>
<dbReference type="InterPro" id="IPR003591">
    <property type="entry name" value="Leu-rich_rpt_typical-subtyp"/>
</dbReference>
<dbReference type="PANTHER" id="PTHR24373:SF383">
    <property type="entry name" value="LEUCINE-RICH REPEAT-CONTAINING PROTEIN 15-LIKE"/>
    <property type="match status" value="1"/>
</dbReference>
<evidence type="ECO:0000313" key="4">
    <source>
        <dbReference type="EMBL" id="KKZ15075.1"/>
    </source>
</evidence>
<dbReference type="PROSITE" id="PS51450">
    <property type="entry name" value="LRR"/>
    <property type="match status" value="3"/>
</dbReference>
<keyword evidence="3" id="KW-0677">Repeat</keyword>
<dbReference type="InterPro" id="IPR001611">
    <property type="entry name" value="Leu-rich_rpt"/>
</dbReference>
<protein>
    <recommendedName>
        <fullName evidence="6">Calx-beta domain-containing protein</fullName>
    </recommendedName>
</protein>
<dbReference type="Pfam" id="PF00560">
    <property type="entry name" value="LRR_1"/>
    <property type="match status" value="1"/>
</dbReference>
<dbReference type="Pfam" id="PF13855">
    <property type="entry name" value="LRR_8"/>
    <property type="match status" value="2"/>
</dbReference>
<dbReference type="SMART" id="SM00369">
    <property type="entry name" value="LRR_TYP"/>
    <property type="match status" value="7"/>
</dbReference>
<accession>A0A6N3X1V7</accession>
<evidence type="ECO:0000256" key="3">
    <source>
        <dbReference type="ARBA" id="ARBA00022737"/>
    </source>
</evidence>
<evidence type="ECO:0000313" key="5">
    <source>
        <dbReference type="Proteomes" id="UP000035054"/>
    </source>
</evidence>
<dbReference type="SUPFAM" id="SSF52058">
    <property type="entry name" value="L domain-like"/>
    <property type="match status" value="1"/>
</dbReference>
<dbReference type="Gene3D" id="3.80.10.10">
    <property type="entry name" value="Ribonuclease Inhibitor"/>
    <property type="match status" value="2"/>
</dbReference>
<dbReference type="PANTHER" id="PTHR24373">
    <property type="entry name" value="SLIT RELATED LEUCINE-RICH REPEAT NEURONAL PROTEIN"/>
    <property type="match status" value="1"/>
</dbReference>
<dbReference type="FunFam" id="3.80.10.10:FF:001164">
    <property type="entry name" value="GH01279p"/>
    <property type="match status" value="1"/>
</dbReference>
<dbReference type="GO" id="GO:0005615">
    <property type="term" value="C:extracellular space"/>
    <property type="evidence" value="ECO:0007669"/>
    <property type="project" value="TreeGrafter"/>
</dbReference>
<evidence type="ECO:0000256" key="1">
    <source>
        <dbReference type="ARBA" id="ARBA00022614"/>
    </source>
</evidence>
<organism evidence="4 5">
    <name type="scientific">Candidatus Synechococcus spongiarum 142</name>
    <dbReference type="NCBI Taxonomy" id="1608213"/>
    <lineage>
        <taxon>Bacteria</taxon>
        <taxon>Bacillati</taxon>
        <taxon>Cyanobacteriota</taxon>
        <taxon>Cyanophyceae</taxon>
        <taxon>Synechococcales</taxon>
        <taxon>Synechococcaceae</taxon>
        <taxon>Synechococcus</taxon>
    </lineage>
</organism>
<comment type="caution">
    <text evidence="4">The sequence shown here is derived from an EMBL/GenBank/DDBJ whole genome shotgun (WGS) entry which is preliminary data.</text>
</comment>
<dbReference type="FunFam" id="3.80.10.10:FF:000732">
    <property type="entry name" value="GD11101"/>
    <property type="match status" value="1"/>
</dbReference>
<evidence type="ECO:0008006" key="6">
    <source>
        <dbReference type="Google" id="ProtNLM"/>
    </source>
</evidence>
<keyword evidence="2" id="KW-0732">Signal</keyword>
<dbReference type="InterPro" id="IPR050328">
    <property type="entry name" value="Dev_Immune_Receptor"/>
</dbReference>
<dbReference type="AlphaFoldDB" id="A0A6N3X1V7"/>
<dbReference type="GO" id="GO:0031012">
    <property type="term" value="C:extracellular matrix"/>
    <property type="evidence" value="ECO:0007669"/>
    <property type="project" value="TreeGrafter"/>
</dbReference>
<gene>
    <name evidence="4" type="ORF">TH68_02370</name>
</gene>
<sequence length="417" mass="44561">CNLSHKGVGSLSFDDFTGLPNLRELNLQSSSLNALPVNIFAGLPNLRELNLSRNNLSSLPKNVFAGLSNLEILRLDDNHLSSLRSDVFAGFSNLQRLYLSSNRLSSLPEDIFADLSKLSDLYLLHNNLSNLRSDVFAGLSNLQILSLNDNRLSSLPENVFADLSSLTTLTLNNNDLVCLPHIPPSARSQVDSALELPRCYALVLSPSAITTVEGGTSTYTVGLTTNPVHPFFNRMYQVTVTVSGMGSGVTVDTDSTMSDQQTTLVFTANVNADWYIPRTVTITAATDNNASSEAVTLTHTTTSGSSHIYSVSKDLEVTVIDNDTPNLVVSPAALTVAEAGSATYTVKLVKEPTADVTVTMSGMGSGVSVDADPGMVGEQTMLAFTTSNWDRSQTVTVRAAADDNAIFETVTVSHTAD</sequence>
<reference evidence="4 5" key="1">
    <citation type="submission" date="2015-01" db="EMBL/GenBank/DDBJ databases">
        <title>Lifestyle Evolution in Cyanobacterial Symbionts of Sponges.</title>
        <authorList>
            <person name="Burgsdorf I."/>
            <person name="Slaby B.M."/>
            <person name="Handley K.M."/>
            <person name="Haber M."/>
            <person name="Blom J."/>
            <person name="Marshall C.W."/>
            <person name="Gilbert J.A."/>
            <person name="Hentschel U."/>
            <person name="Steindler L."/>
        </authorList>
    </citation>
    <scope>NUCLEOTIDE SEQUENCE [LARGE SCALE GENOMIC DNA]</scope>
    <source>
        <strain evidence="4">142</strain>
    </source>
</reference>
<dbReference type="InterPro" id="IPR032675">
    <property type="entry name" value="LRR_dom_sf"/>
</dbReference>
<dbReference type="GO" id="GO:0009274">
    <property type="term" value="C:peptidoglycan-based cell wall"/>
    <property type="evidence" value="ECO:0007669"/>
    <property type="project" value="UniProtKB-ARBA"/>
</dbReference>
<feature type="non-terminal residue" evidence="4">
    <location>
        <position position="417"/>
    </location>
</feature>
<dbReference type="EMBL" id="JXUO01000076">
    <property type="protein sequence ID" value="KKZ15075.1"/>
    <property type="molecule type" value="Genomic_DNA"/>
</dbReference>
<keyword evidence="1" id="KW-0433">Leucine-rich repeat</keyword>
<name>A0A6N3X1V7_9SYNE</name>
<dbReference type="Proteomes" id="UP000035054">
    <property type="component" value="Unassembled WGS sequence"/>
</dbReference>
<proteinExistence type="predicted"/>